<sequence length="351" mass="40560">MVDFYKSMDLNKLVINNDMIDYVLQKYGNNWQVDDAIADEILNDLLKIVLMYCLVGYLCRLQRKVTFERDDKRKVTRIKILDDLEQKIEKVEKDLNKAKEKMDLNKGKKKMVMEREVILIELDTSSDDNPFQVTSDESSDDNPFQFSTDESSDHNPFQVTSDESSDDNQHQASARYRQVKVLEFFDCSGPQQGVEDLMEGAQGDRETKIFQEKEYHTRWKIKMGNVLDSCNQRSTQQCMKSEVAQHLGVAGIEQQNGLVDETNVTLFAKVLHGFEFEVEPLGGHTFERKQFVVVAVDKIYAHESLTFDDILSCEVIFKWKTGLKEDMDARSVVHVLSNDCRKSSDDSHDNY</sequence>
<gene>
    <name evidence="3" type="ORF">Tci_367552</name>
</gene>
<feature type="region of interest" description="Disordered" evidence="2">
    <location>
        <begin position="128"/>
        <end position="173"/>
    </location>
</feature>
<organism evidence="3">
    <name type="scientific">Tanacetum cinerariifolium</name>
    <name type="common">Dalmatian daisy</name>
    <name type="synonym">Chrysanthemum cinerariifolium</name>
    <dbReference type="NCBI Taxonomy" id="118510"/>
    <lineage>
        <taxon>Eukaryota</taxon>
        <taxon>Viridiplantae</taxon>
        <taxon>Streptophyta</taxon>
        <taxon>Embryophyta</taxon>
        <taxon>Tracheophyta</taxon>
        <taxon>Spermatophyta</taxon>
        <taxon>Magnoliopsida</taxon>
        <taxon>eudicotyledons</taxon>
        <taxon>Gunneridae</taxon>
        <taxon>Pentapetalae</taxon>
        <taxon>asterids</taxon>
        <taxon>campanulids</taxon>
        <taxon>Asterales</taxon>
        <taxon>Asteraceae</taxon>
        <taxon>Asteroideae</taxon>
        <taxon>Anthemideae</taxon>
        <taxon>Anthemidinae</taxon>
        <taxon>Tanacetum</taxon>
    </lineage>
</organism>
<keyword evidence="1" id="KW-0175">Coiled coil</keyword>
<evidence type="ECO:0000256" key="2">
    <source>
        <dbReference type="SAM" id="MobiDB-lite"/>
    </source>
</evidence>
<comment type="caution">
    <text evidence="3">The sequence shown here is derived from an EMBL/GenBank/DDBJ whole genome shotgun (WGS) entry which is preliminary data.</text>
</comment>
<accession>A0A699HEX6</accession>
<feature type="compositionally biased region" description="Polar residues" evidence="2">
    <location>
        <begin position="128"/>
        <end position="162"/>
    </location>
</feature>
<dbReference type="AlphaFoldDB" id="A0A699HEX6"/>
<feature type="coiled-coil region" evidence="1">
    <location>
        <begin position="81"/>
        <end position="108"/>
    </location>
</feature>
<reference evidence="3" key="1">
    <citation type="journal article" date="2019" name="Sci. Rep.">
        <title>Draft genome of Tanacetum cinerariifolium, the natural source of mosquito coil.</title>
        <authorList>
            <person name="Yamashiro T."/>
            <person name="Shiraishi A."/>
            <person name="Satake H."/>
            <person name="Nakayama K."/>
        </authorList>
    </citation>
    <scope>NUCLEOTIDE SEQUENCE</scope>
</reference>
<proteinExistence type="predicted"/>
<protein>
    <submittedName>
        <fullName evidence="3">Zinc finger, CCHC-type</fullName>
    </submittedName>
</protein>
<dbReference type="EMBL" id="BKCJ010141508">
    <property type="protein sequence ID" value="GEX95577.1"/>
    <property type="molecule type" value="Genomic_DNA"/>
</dbReference>
<evidence type="ECO:0000256" key="1">
    <source>
        <dbReference type="SAM" id="Coils"/>
    </source>
</evidence>
<evidence type="ECO:0000313" key="3">
    <source>
        <dbReference type="EMBL" id="GEX95577.1"/>
    </source>
</evidence>
<name>A0A699HEX6_TANCI</name>